<comment type="caution">
    <text evidence="1">The sequence shown here is derived from an EMBL/GenBank/DDBJ whole genome shotgun (WGS) entry which is preliminary data.</text>
</comment>
<proteinExistence type="predicted"/>
<dbReference type="AlphaFoldDB" id="A0A3A1U0U8"/>
<dbReference type="RefSeq" id="WP_119480323.1">
    <property type="nucleotide sequence ID" value="NZ_QXTG01000001.1"/>
</dbReference>
<sequence>MVANAVEVNSERPATYGPERTIRFFLEYSAPHPLWFWFDYPDLAALQLPADLAHRLQRWSVYWDSTFHWDDGWPAGTPEQWWEEEESRLPRDVAITLGSDFVIEVDGQYVHSTKDAGSPTSAAAVHALIDAEVAERQRLSGSIAAGAQYDVVAGDTSYRAWLADRQSEEPPIQ</sequence>
<dbReference type="EMBL" id="QXTG01000001">
    <property type="protein sequence ID" value="RIX29960.1"/>
    <property type="molecule type" value="Genomic_DNA"/>
</dbReference>
<accession>A0A3A1U0U8</accession>
<evidence type="ECO:0000313" key="2">
    <source>
        <dbReference type="Proteomes" id="UP000265742"/>
    </source>
</evidence>
<organism evidence="1 2">
    <name type="scientific">Amnibacterium setariae</name>
    <dbReference type="NCBI Taxonomy" id="2306585"/>
    <lineage>
        <taxon>Bacteria</taxon>
        <taxon>Bacillati</taxon>
        <taxon>Actinomycetota</taxon>
        <taxon>Actinomycetes</taxon>
        <taxon>Micrococcales</taxon>
        <taxon>Microbacteriaceae</taxon>
        <taxon>Amnibacterium</taxon>
    </lineage>
</organism>
<gene>
    <name evidence="1" type="ORF">D1781_00305</name>
</gene>
<protein>
    <submittedName>
        <fullName evidence="1">Uncharacterized protein</fullName>
    </submittedName>
</protein>
<evidence type="ECO:0000313" key="1">
    <source>
        <dbReference type="EMBL" id="RIX29960.1"/>
    </source>
</evidence>
<dbReference type="Proteomes" id="UP000265742">
    <property type="component" value="Unassembled WGS sequence"/>
</dbReference>
<dbReference type="OrthoDB" id="4381340at2"/>
<reference evidence="2" key="1">
    <citation type="submission" date="2018-09" db="EMBL/GenBank/DDBJ databases">
        <authorList>
            <person name="Kim I."/>
        </authorList>
    </citation>
    <scope>NUCLEOTIDE SEQUENCE [LARGE SCALE GENOMIC DNA]</scope>
    <source>
        <strain evidence="2">DD4a</strain>
    </source>
</reference>
<name>A0A3A1U0U8_9MICO</name>
<keyword evidence="2" id="KW-1185">Reference proteome</keyword>